<keyword evidence="2 4" id="KW-0521">NADP</keyword>
<dbReference type="NCBIfam" id="TIGR00745">
    <property type="entry name" value="apbA_panE"/>
    <property type="match status" value="1"/>
</dbReference>
<dbReference type="SUPFAM" id="SSF48179">
    <property type="entry name" value="6-phosphogluconate dehydrogenase C-terminal domain-like"/>
    <property type="match status" value="1"/>
</dbReference>
<evidence type="ECO:0000313" key="8">
    <source>
        <dbReference type="Proteomes" id="UP001586593"/>
    </source>
</evidence>
<dbReference type="EMBL" id="JAZHXJ010000053">
    <property type="protein sequence ID" value="KAL1878537.1"/>
    <property type="molecule type" value="Genomic_DNA"/>
</dbReference>
<feature type="domain" description="Ketopantoate reductase C-terminal" evidence="6">
    <location>
        <begin position="180"/>
        <end position="306"/>
    </location>
</feature>
<keyword evidence="8" id="KW-1185">Reference proteome</keyword>
<dbReference type="InterPro" id="IPR051402">
    <property type="entry name" value="KPR-Related"/>
</dbReference>
<comment type="function">
    <text evidence="4">Catalyzes the NADPH-dependent reduction of ketopantoate into pantoic acid.</text>
</comment>
<comment type="similarity">
    <text evidence="1 4">Belongs to the ketopantoate reductase family.</text>
</comment>
<evidence type="ECO:0000256" key="3">
    <source>
        <dbReference type="ARBA" id="ARBA00023002"/>
    </source>
</evidence>
<feature type="domain" description="Ketopantoate reductase N-terminal" evidence="5">
    <location>
        <begin position="4"/>
        <end position="150"/>
    </location>
</feature>
<dbReference type="PANTHER" id="PTHR21708">
    <property type="entry name" value="PROBABLE 2-DEHYDROPANTOATE 2-REDUCTASE"/>
    <property type="match status" value="1"/>
</dbReference>
<dbReference type="InterPro" id="IPR013332">
    <property type="entry name" value="KPR_N"/>
</dbReference>
<dbReference type="EC" id="1.1.1.169" evidence="4"/>
<dbReference type="Pfam" id="PF08546">
    <property type="entry name" value="ApbA_C"/>
    <property type="match status" value="1"/>
</dbReference>
<accession>A0ABR3XRB8</accession>
<evidence type="ECO:0000313" key="7">
    <source>
        <dbReference type="EMBL" id="KAL1878537.1"/>
    </source>
</evidence>
<dbReference type="PANTHER" id="PTHR21708:SF30">
    <property type="entry name" value="2-DEHYDROPANTOATE 2-REDUCTASE-RELATED"/>
    <property type="match status" value="1"/>
</dbReference>
<evidence type="ECO:0000256" key="4">
    <source>
        <dbReference type="RuleBase" id="RU362068"/>
    </source>
</evidence>
<dbReference type="InterPro" id="IPR013328">
    <property type="entry name" value="6PGD_dom2"/>
</dbReference>
<dbReference type="Gene3D" id="3.40.50.720">
    <property type="entry name" value="NAD(P)-binding Rossmann-like Domain"/>
    <property type="match status" value="1"/>
</dbReference>
<dbReference type="SUPFAM" id="SSF51735">
    <property type="entry name" value="NAD(P)-binding Rossmann-fold domains"/>
    <property type="match status" value="1"/>
</dbReference>
<dbReference type="Pfam" id="PF02558">
    <property type="entry name" value="ApbA"/>
    <property type="match status" value="1"/>
</dbReference>
<dbReference type="InterPro" id="IPR003710">
    <property type="entry name" value="ApbA"/>
</dbReference>
<gene>
    <name evidence="7" type="ORF">VTK73DRAFT_7878</name>
</gene>
<evidence type="ECO:0000259" key="6">
    <source>
        <dbReference type="Pfam" id="PF08546"/>
    </source>
</evidence>
<organism evidence="7 8">
    <name type="scientific">Phialemonium thermophilum</name>
    <dbReference type="NCBI Taxonomy" id="223376"/>
    <lineage>
        <taxon>Eukaryota</taxon>
        <taxon>Fungi</taxon>
        <taxon>Dikarya</taxon>
        <taxon>Ascomycota</taxon>
        <taxon>Pezizomycotina</taxon>
        <taxon>Sordariomycetes</taxon>
        <taxon>Sordariomycetidae</taxon>
        <taxon>Cephalothecales</taxon>
        <taxon>Cephalothecaceae</taxon>
        <taxon>Phialemonium</taxon>
    </lineage>
</organism>
<dbReference type="InterPro" id="IPR036291">
    <property type="entry name" value="NAD(P)-bd_dom_sf"/>
</dbReference>
<dbReference type="InterPro" id="IPR008927">
    <property type="entry name" value="6-PGluconate_DH-like_C_sf"/>
</dbReference>
<comment type="caution">
    <text evidence="7">The sequence shown here is derived from an EMBL/GenBank/DDBJ whole genome shotgun (WGS) entry which is preliminary data.</text>
</comment>
<sequence>MVKVLIFGTGGVGSVYGWILDKGGAEVTVVCRSNFETVQRDGITIRSAIWGKVHYKPDTVNSVSAARGPFDYVLVCSKAFPGTSAHISDAVSPGTTIVLAQNGIGIEDEYAERFPGNPLVSGVVYLPVTQVEPGVVVMGAAERFEIGSFPHDAPEPVKIKVQLLHDLWIGAGATCKVFDDIQAQRWTKLALNASWNPMCALTLCDDANLIRSSPEALDMVKKVMLEVGAVAAATGYPVVTEATIQGFLKMAQRRLDVGGNEPSMLNDARNQRALEVEAILGNTVRIARRLNVATPTLDVLVCLARGLNYAITKPAGWKPIATVE</sequence>
<evidence type="ECO:0000256" key="2">
    <source>
        <dbReference type="ARBA" id="ARBA00022857"/>
    </source>
</evidence>
<dbReference type="InterPro" id="IPR013752">
    <property type="entry name" value="KPA_reductase"/>
</dbReference>
<reference evidence="7 8" key="1">
    <citation type="journal article" date="2024" name="Commun. Biol.">
        <title>Comparative genomic analysis of thermophilic fungi reveals convergent evolutionary adaptations and gene losses.</title>
        <authorList>
            <person name="Steindorff A.S."/>
            <person name="Aguilar-Pontes M.V."/>
            <person name="Robinson A.J."/>
            <person name="Andreopoulos B."/>
            <person name="LaButti K."/>
            <person name="Kuo A."/>
            <person name="Mondo S."/>
            <person name="Riley R."/>
            <person name="Otillar R."/>
            <person name="Haridas S."/>
            <person name="Lipzen A."/>
            <person name="Grimwood J."/>
            <person name="Schmutz J."/>
            <person name="Clum A."/>
            <person name="Reid I.D."/>
            <person name="Moisan M.C."/>
            <person name="Butler G."/>
            <person name="Nguyen T.T.M."/>
            <person name="Dewar K."/>
            <person name="Conant G."/>
            <person name="Drula E."/>
            <person name="Henrissat B."/>
            <person name="Hansel C."/>
            <person name="Singer S."/>
            <person name="Hutchinson M.I."/>
            <person name="de Vries R.P."/>
            <person name="Natvig D.O."/>
            <person name="Powell A.J."/>
            <person name="Tsang A."/>
            <person name="Grigoriev I.V."/>
        </authorList>
    </citation>
    <scope>NUCLEOTIDE SEQUENCE [LARGE SCALE GENOMIC DNA]</scope>
    <source>
        <strain evidence="7 8">ATCC 24622</strain>
    </source>
</reference>
<dbReference type="Gene3D" id="1.10.1040.10">
    <property type="entry name" value="N-(1-d-carboxylethyl)-l-norvaline Dehydrogenase, domain 2"/>
    <property type="match status" value="1"/>
</dbReference>
<evidence type="ECO:0000256" key="1">
    <source>
        <dbReference type="ARBA" id="ARBA00007870"/>
    </source>
</evidence>
<dbReference type="Proteomes" id="UP001586593">
    <property type="component" value="Unassembled WGS sequence"/>
</dbReference>
<protein>
    <recommendedName>
        <fullName evidence="4">2-dehydropantoate 2-reductase</fullName>
        <ecNumber evidence="4">1.1.1.169</ecNumber>
    </recommendedName>
    <alternativeName>
        <fullName evidence="4">Ketopantoate reductase</fullName>
    </alternativeName>
</protein>
<evidence type="ECO:0000259" key="5">
    <source>
        <dbReference type="Pfam" id="PF02558"/>
    </source>
</evidence>
<name>A0ABR3XRB8_9PEZI</name>
<keyword evidence="3 4" id="KW-0560">Oxidoreductase</keyword>
<comment type="catalytic activity">
    <reaction evidence="4">
        <text>(R)-pantoate + NADP(+) = 2-dehydropantoate + NADPH + H(+)</text>
        <dbReference type="Rhea" id="RHEA:16233"/>
        <dbReference type="ChEBI" id="CHEBI:11561"/>
        <dbReference type="ChEBI" id="CHEBI:15378"/>
        <dbReference type="ChEBI" id="CHEBI:15980"/>
        <dbReference type="ChEBI" id="CHEBI:57783"/>
        <dbReference type="ChEBI" id="CHEBI:58349"/>
        <dbReference type="EC" id="1.1.1.169"/>
    </reaction>
</comment>
<proteinExistence type="inferred from homology"/>